<dbReference type="Proteomes" id="UP000004810">
    <property type="component" value="Unassembled WGS sequence"/>
</dbReference>
<gene>
    <name evidence="1" type="ORF">WUBG_06696</name>
</gene>
<sequence>MRNRRFNETFIRRAIICSLAIFFISAVQMVRLNSEEQQQLQKQLISFQQQQTINFQRRKLLGILPECKM</sequence>
<feature type="non-terminal residue" evidence="1">
    <location>
        <position position="1"/>
    </location>
</feature>
<name>J9B5T2_WUCBA</name>
<evidence type="ECO:0000313" key="2">
    <source>
        <dbReference type="Proteomes" id="UP000004810"/>
    </source>
</evidence>
<accession>J9B5T2</accession>
<protein>
    <submittedName>
        <fullName evidence="1">Uncharacterized protein</fullName>
    </submittedName>
</protein>
<proteinExistence type="predicted"/>
<reference evidence="2" key="1">
    <citation type="submission" date="2012-08" db="EMBL/GenBank/DDBJ databases">
        <title>The Genome Sequence of Wuchereria bancrofti.</title>
        <authorList>
            <person name="Nutman T.B."/>
            <person name="Fink D.L."/>
            <person name="Russ C."/>
            <person name="Young S."/>
            <person name="Zeng Q."/>
            <person name="Koehrsen M."/>
            <person name="Alvarado L."/>
            <person name="Berlin A."/>
            <person name="Chapman S.B."/>
            <person name="Chen Z."/>
            <person name="Freedman E."/>
            <person name="Gellesch M."/>
            <person name="Goldberg J."/>
            <person name="Griggs A."/>
            <person name="Gujja S."/>
            <person name="Heilman E.R."/>
            <person name="Heiman D."/>
            <person name="Hepburn T."/>
            <person name="Howarth C."/>
            <person name="Jen D."/>
            <person name="Larson L."/>
            <person name="Lewis B."/>
            <person name="Mehta T."/>
            <person name="Park D."/>
            <person name="Pearson M."/>
            <person name="Roberts A."/>
            <person name="Saif S."/>
            <person name="Shea T."/>
            <person name="Shenoy N."/>
            <person name="Sisk P."/>
            <person name="Stolte C."/>
            <person name="Sykes S."/>
            <person name="Walk T."/>
            <person name="White J."/>
            <person name="Yandava C."/>
            <person name="Haas B."/>
            <person name="Henn M.R."/>
            <person name="Nusbaum C."/>
            <person name="Birren B."/>
        </authorList>
    </citation>
    <scope>NUCLEOTIDE SEQUENCE [LARGE SCALE GENOMIC DNA]</scope>
    <source>
        <strain evidence="2">NA</strain>
    </source>
</reference>
<dbReference type="EMBL" id="ADBV01002910">
    <property type="protein sequence ID" value="EJW82395.1"/>
    <property type="molecule type" value="Genomic_DNA"/>
</dbReference>
<evidence type="ECO:0000313" key="1">
    <source>
        <dbReference type="EMBL" id="EJW82395.1"/>
    </source>
</evidence>
<organism evidence="1 2">
    <name type="scientific">Wuchereria bancrofti</name>
    <dbReference type="NCBI Taxonomy" id="6293"/>
    <lineage>
        <taxon>Eukaryota</taxon>
        <taxon>Metazoa</taxon>
        <taxon>Ecdysozoa</taxon>
        <taxon>Nematoda</taxon>
        <taxon>Chromadorea</taxon>
        <taxon>Rhabditida</taxon>
        <taxon>Spirurina</taxon>
        <taxon>Spiruromorpha</taxon>
        <taxon>Filarioidea</taxon>
        <taxon>Onchocercidae</taxon>
        <taxon>Wuchereria</taxon>
    </lineage>
</organism>
<dbReference type="AlphaFoldDB" id="J9B5T2"/>
<comment type="caution">
    <text evidence="1">The sequence shown here is derived from an EMBL/GenBank/DDBJ whole genome shotgun (WGS) entry which is preliminary data.</text>
</comment>